<keyword evidence="4" id="KW-1185">Reference proteome</keyword>
<evidence type="ECO:0000313" key="4">
    <source>
        <dbReference type="Proteomes" id="UP000189911"/>
    </source>
</evidence>
<dbReference type="Gene3D" id="3.40.50.720">
    <property type="entry name" value="NAD(P)-binding Rossmann-like Domain"/>
    <property type="match status" value="2"/>
</dbReference>
<name>A0A1G4KMK2_9SACH</name>
<dbReference type="InterPro" id="IPR050223">
    <property type="entry name" value="D-isomer_2-hydroxyacid_DH"/>
</dbReference>
<dbReference type="PANTHER" id="PTHR10996:SF279">
    <property type="entry name" value="2-HYDROXYACID DEHYDROGENASE YPL113C-RELATED"/>
    <property type="match status" value="1"/>
</dbReference>
<gene>
    <name evidence="3" type="ORF">LANO_0H13960G</name>
</gene>
<keyword evidence="1" id="KW-0560">Oxidoreductase</keyword>
<evidence type="ECO:0000313" key="3">
    <source>
        <dbReference type="EMBL" id="SCV05732.1"/>
    </source>
</evidence>
<dbReference type="EMBL" id="LT598447">
    <property type="protein sequence ID" value="SCV05732.1"/>
    <property type="molecule type" value="Genomic_DNA"/>
</dbReference>
<sequence length="383" mass="42981">MTKAKVIIPYKNRIELAEELPDWSRLNSQIEFVKYKITTQEAFRKDLKESNADCLWITDDFFAFLNGPSAYYDDFPTSLKLIVVPWVGTDFLDISRLKREKNVIVCNIGPNAASNVAELALYLTLSCFRMTSFFEHCFRFVHTGQCFTCAEYIGGSKHVCQKTSGLNNSMPYPFPEKLTHEQSQNVELSKNFTIAGKSVNSPSGKTALILGFGYIGQAIGKKLHYGLDMKIAYHRRSGPVSKEVLGYDAEYCKSLEDQSTWTKADVIVLALPGHSSTNDIINRKTLGFCKDKVRIVNVGRGSCIDEDALFEALESGKVCSAGLDVYKNEDTKVDARFFERWDVTLLPHIGSAIAEMISRQTLITLQNIEDVLLKDGRGVYPVN</sequence>
<feature type="domain" description="D-isomer specific 2-hydroxyacid dehydrogenase NAD-binding" evidence="2">
    <location>
        <begin position="196"/>
        <end position="350"/>
    </location>
</feature>
<dbReference type="InterPro" id="IPR036291">
    <property type="entry name" value="NAD(P)-bd_dom_sf"/>
</dbReference>
<dbReference type="SUPFAM" id="SSF52283">
    <property type="entry name" value="Formate/glycerate dehydrogenase catalytic domain-like"/>
    <property type="match status" value="1"/>
</dbReference>
<dbReference type="AlphaFoldDB" id="A0A1G4KMK2"/>
<organism evidence="3 4">
    <name type="scientific">Lachancea nothofagi CBS 11611</name>
    <dbReference type="NCBI Taxonomy" id="1266666"/>
    <lineage>
        <taxon>Eukaryota</taxon>
        <taxon>Fungi</taxon>
        <taxon>Dikarya</taxon>
        <taxon>Ascomycota</taxon>
        <taxon>Saccharomycotina</taxon>
        <taxon>Saccharomycetes</taxon>
        <taxon>Saccharomycetales</taxon>
        <taxon>Saccharomycetaceae</taxon>
        <taxon>Lachancea</taxon>
    </lineage>
</organism>
<reference evidence="4" key="1">
    <citation type="submission" date="2016-03" db="EMBL/GenBank/DDBJ databases">
        <authorList>
            <person name="Devillers Hugo."/>
        </authorList>
    </citation>
    <scope>NUCLEOTIDE SEQUENCE [LARGE SCALE GENOMIC DNA]</scope>
</reference>
<dbReference type="GO" id="GO:0030267">
    <property type="term" value="F:glyoxylate reductase (NADPH) activity"/>
    <property type="evidence" value="ECO:0007669"/>
    <property type="project" value="TreeGrafter"/>
</dbReference>
<dbReference type="InterPro" id="IPR006140">
    <property type="entry name" value="D-isomer_DH_NAD-bd"/>
</dbReference>
<dbReference type="GO" id="GO:0051287">
    <property type="term" value="F:NAD binding"/>
    <property type="evidence" value="ECO:0007669"/>
    <property type="project" value="InterPro"/>
</dbReference>
<dbReference type="PANTHER" id="PTHR10996">
    <property type="entry name" value="2-HYDROXYACID DEHYDROGENASE-RELATED"/>
    <property type="match status" value="1"/>
</dbReference>
<evidence type="ECO:0000256" key="1">
    <source>
        <dbReference type="ARBA" id="ARBA00023002"/>
    </source>
</evidence>
<dbReference type="GO" id="GO:0016618">
    <property type="term" value="F:hydroxypyruvate reductase [NAD(P)H] activity"/>
    <property type="evidence" value="ECO:0007669"/>
    <property type="project" value="TreeGrafter"/>
</dbReference>
<accession>A0A1G4KMK2</accession>
<dbReference type="OrthoDB" id="298012at2759"/>
<evidence type="ECO:0000259" key="2">
    <source>
        <dbReference type="Pfam" id="PF02826"/>
    </source>
</evidence>
<proteinExistence type="predicted"/>
<dbReference type="GO" id="GO:0005829">
    <property type="term" value="C:cytosol"/>
    <property type="evidence" value="ECO:0007669"/>
    <property type="project" value="TreeGrafter"/>
</dbReference>
<dbReference type="SUPFAM" id="SSF51735">
    <property type="entry name" value="NAD(P)-binding Rossmann-fold domains"/>
    <property type="match status" value="1"/>
</dbReference>
<dbReference type="Proteomes" id="UP000189911">
    <property type="component" value="Chromosome H"/>
</dbReference>
<dbReference type="Pfam" id="PF02826">
    <property type="entry name" value="2-Hacid_dh_C"/>
    <property type="match status" value="1"/>
</dbReference>
<protein>
    <submittedName>
        <fullName evidence="3">LANO_0H13960g1_1</fullName>
    </submittedName>
</protein>